<proteinExistence type="inferred from homology"/>
<dbReference type="InterPro" id="IPR011990">
    <property type="entry name" value="TPR-like_helical_dom_sf"/>
</dbReference>
<dbReference type="InterPro" id="IPR005158">
    <property type="entry name" value="BTAD"/>
</dbReference>
<feature type="DNA-binding region" description="OmpR/PhoB-type" evidence="5">
    <location>
        <begin position="79"/>
        <end position="180"/>
    </location>
</feature>
<dbReference type="InterPro" id="IPR001387">
    <property type="entry name" value="Cro/C1-type_HTH"/>
</dbReference>
<dbReference type="InterPro" id="IPR010982">
    <property type="entry name" value="Lambda_DNA-bd_dom_sf"/>
</dbReference>
<dbReference type="SUPFAM" id="SSF47413">
    <property type="entry name" value="lambda repressor-like DNA-binding domains"/>
    <property type="match status" value="1"/>
</dbReference>
<dbReference type="SMART" id="SM00530">
    <property type="entry name" value="HTH_XRE"/>
    <property type="match status" value="1"/>
</dbReference>
<gene>
    <name evidence="8" type="ORF">B0I28_101811</name>
</gene>
<dbReference type="SUPFAM" id="SSF48452">
    <property type="entry name" value="TPR-like"/>
    <property type="match status" value="1"/>
</dbReference>
<keyword evidence="3 5" id="KW-0238">DNA-binding</keyword>
<evidence type="ECO:0000259" key="7">
    <source>
        <dbReference type="PROSITE" id="PS51755"/>
    </source>
</evidence>
<dbReference type="PROSITE" id="PS50943">
    <property type="entry name" value="HTH_CROC1"/>
    <property type="match status" value="1"/>
</dbReference>
<evidence type="ECO:0000256" key="2">
    <source>
        <dbReference type="ARBA" id="ARBA00023015"/>
    </source>
</evidence>
<evidence type="ECO:0000256" key="5">
    <source>
        <dbReference type="PROSITE-ProRule" id="PRU01091"/>
    </source>
</evidence>
<dbReference type="Pfam" id="PF03704">
    <property type="entry name" value="BTAD"/>
    <property type="match status" value="1"/>
</dbReference>
<reference evidence="8 9" key="1">
    <citation type="submission" date="2018-03" db="EMBL/GenBank/DDBJ databases">
        <title>Genomic Encyclopedia of Type Strains, Phase III (KMG-III): the genomes of soil and plant-associated and newly described type strains.</title>
        <authorList>
            <person name="Whitman W."/>
        </authorList>
    </citation>
    <scope>NUCLEOTIDE SEQUENCE [LARGE SCALE GENOMIC DNA]</scope>
    <source>
        <strain evidence="8 9">CGMCC 4.7067</strain>
    </source>
</reference>
<dbReference type="Gene3D" id="1.10.10.10">
    <property type="entry name" value="Winged helix-like DNA-binding domain superfamily/Winged helix DNA-binding domain"/>
    <property type="match status" value="1"/>
</dbReference>
<accession>A0A2T0UXA6</accession>
<keyword evidence="2" id="KW-0805">Transcription regulation</keyword>
<comment type="similarity">
    <text evidence="1">Belongs to the AfsR/DnrI/RedD regulatory family.</text>
</comment>
<dbReference type="InterPro" id="IPR001867">
    <property type="entry name" value="OmpR/PhoB-type_DNA-bd"/>
</dbReference>
<dbReference type="CDD" id="cd00093">
    <property type="entry name" value="HTH_XRE"/>
    <property type="match status" value="1"/>
</dbReference>
<dbReference type="SMART" id="SM00862">
    <property type="entry name" value="Trans_reg_C"/>
    <property type="match status" value="1"/>
</dbReference>
<dbReference type="InterPro" id="IPR036388">
    <property type="entry name" value="WH-like_DNA-bd_sf"/>
</dbReference>
<dbReference type="GO" id="GO:0006355">
    <property type="term" value="P:regulation of DNA-templated transcription"/>
    <property type="evidence" value="ECO:0007669"/>
    <property type="project" value="InterPro"/>
</dbReference>
<sequence length="330" mass="35158">MTPGVLLKAYRERGGLTQRELADRSGVSLAAIRDLEQGRSRRPRRDSVHALARALDLTGPEERRLRAGAHTPPVLAPVPAAPAAPAVALGVLGPLTVWHGGVPAPLNAAKPRVLLLRLALTAGEAVGREELADLLWGERRPDSAANLLSTYIGRLRRLLEPGPDAPLMLSGTLGGYRLTAGPAVLDLAQLRALASRAAAEPDPKRAFHLLAAAARLWRGETDVDELRHGPLMAALIEEYATLLCALSRAARRLGECEPVLPPLRALASRLELHEPLHAELVAALAAAGRRTEALAAYERIRGALADQLGIDPGGLLREARRAVLRPVAAR</sequence>
<keyword evidence="9" id="KW-1185">Reference proteome</keyword>
<dbReference type="AlphaFoldDB" id="A0A2T0UXA6"/>
<evidence type="ECO:0000256" key="1">
    <source>
        <dbReference type="ARBA" id="ARBA00005820"/>
    </source>
</evidence>
<dbReference type="SUPFAM" id="SSF46894">
    <property type="entry name" value="C-terminal effector domain of the bipartite response regulators"/>
    <property type="match status" value="1"/>
</dbReference>
<evidence type="ECO:0000256" key="4">
    <source>
        <dbReference type="ARBA" id="ARBA00023163"/>
    </source>
</evidence>
<evidence type="ECO:0000259" key="6">
    <source>
        <dbReference type="PROSITE" id="PS50943"/>
    </source>
</evidence>
<dbReference type="PANTHER" id="PTHR35807">
    <property type="entry name" value="TRANSCRIPTIONAL REGULATOR REDD-RELATED"/>
    <property type="match status" value="1"/>
</dbReference>
<evidence type="ECO:0000313" key="8">
    <source>
        <dbReference type="EMBL" id="PRY62477.1"/>
    </source>
</evidence>
<dbReference type="Proteomes" id="UP000238176">
    <property type="component" value="Unassembled WGS sequence"/>
</dbReference>
<dbReference type="InterPro" id="IPR016032">
    <property type="entry name" value="Sig_transdc_resp-reg_C-effctor"/>
</dbReference>
<dbReference type="PROSITE" id="PS51755">
    <property type="entry name" value="OMPR_PHOB"/>
    <property type="match status" value="1"/>
</dbReference>
<evidence type="ECO:0000256" key="3">
    <source>
        <dbReference type="ARBA" id="ARBA00023125"/>
    </source>
</evidence>
<dbReference type="GO" id="GO:0003677">
    <property type="term" value="F:DNA binding"/>
    <property type="evidence" value="ECO:0007669"/>
    <property type="project" value="UniProtKB-UniRule"/>
</dbReference>
<protein>
    <submittedName>
        <fullName evidence="8">DNA-binding SARP family transcriptional activator</fullName>
    </submittedName>
</protein>
<dbReference type="Pfam" id="PF00486">
    <property type="entry name" value="Trans_reg_C"/>
    <property type="match status" value="1"/>
</dbReference>
<dbReference type="EMBL" id="PVTJ01000001">
    <property type="protein sequence ID" value="PRY62477.1"/>
    <property type="molecule type" value="Genomic_DNA"/>
</dbReference>
<dbReference type="Pfam" id="PF13560">
    <property type="entry name" value="HTH_31"/>
    <property type="match status" value="1"/>
</dbReference>
<name>A0A2T0UXA6_9ACTN</name>
<dbReference type="InterPro" id="IPR051677">
    <property type="entry name" value="AfsR-DnrI-RedD_regulator"/>
</dbReference>
<feature type="domain" description="OmpR/PhoB-type" evidence="7">
    <location>
        <begin position="79"/>
        <end position="180"/>
    </location>
</feature>
<dbReference type="SMART" id="SM01043">
    <property type="entry name" value="BTAD"/>
    <property type="match status" value="1"/>
</dbReference>
<keyword evidence="4" id="KW-0804">Transcription</keyword>
<comment type="caution">
    <text evidence="8">The sequence shown here is derived from an EMBL/GenBank/DDBJ whole genome shotgun (WGS) entry which is preliminary data.</text>
</comment>
<evidence type="ECO:0000313" key="9">
    <source>
        <dbReference type="Proteomes" id="UP000238176"/>
    </source>
</evidence>
<dbReference type="PANTHER" id="PTHR35807:SF1">
    <property type="entry name" value="TRANSCRIPTIONAL REGULATOR REDD"/>
    <property type="match status" value="1"/>
</dbReference>
<dbReference type="GO" id="GO:0000160">
    <property type="term" value="P:phosphorelay signal transduction system"/>
    <property type="evidence" value="ECO:0007669"/>
    <property type="project" value="InterPro"/>
</dbReference>
<dbReference type="Gene3D" id="1.10.260.40">
    <property type="entry name" value="lambda repressor-like DNA-binding domains"/>
    <property type="match status" value="1"/>
</dbReference>
<feature type="domain" description="HTH cro/C1-type" evidence="6">
    <location>
        <begin position="7"/>
        <end position="63"/>
    </location>
</feature>
<organism evidence="8 9">
    <name type="scientific">Glycomyces artemisiae</name>
    <dbReference type="NCBI Taxonomy" id="1076443"/>
    <lineage>
        <taxon>Bacteria</taxon>
        <taxon>Bacillati</taxon>
        <taxon>Actinomycetota</taxon>
        <taxon>Actinomycetes</taxon>
        <taxon>Glycomycetales</taxon>
        <taxon>Glycomycetaceae</taxon>
        <taxon>Glycomyces</taxon>
    </lineage>
</organism>
<dbReference type="Gene3D" id="1.25.40.10">
    <property type="entry name" value="Tetratricopeptide repeat domain"/>
    <property type="match status" value="1"/>
</dbReference>